<gene>
    <name evidence="5" type="primary">cqsA</name>
    <name evidence="5" type="ORF">ACFOSU_18670</name>
</gene>
<organism evidence="5 6">
    <name type="scientific">Salinisphaera aquimarina</name>
    <dbReference type="NCBI Taxonomy" id="2094031"/>
    <lineage>
        <taxon>Bacteria</taxon>
        <taxon>Pseudomonadati</taxon>
        <taxon>Pseudomonadota</taxon>
        <taxon>Gammaproteobacteria</taxon>
        <taxon>Salinisphaerales</taxon>
        <taxon>Salinisphaeraceae</taxon>
        <taxon>Salinisphaera</taxon>
    </lineage>
</organism>
<dbReference type="InterPro" id="IPR050087">
    <property type="entry name" value="AON_synthase_class-II"/>
</dbReference>
<keyword evidence="3" id="KW-0663">Pyridoxal phosphate</keyword>
<dbReference type="RefSeq" id="WP_380691455.1">
    <property type="nucleotide sequence ID" value="NZ_JBHRSS010000009.1"/>
</dbReference>
<dbReference type="InterPro" id="IPR015424">
    <property type="entry name" value="PyrdxlP-dep_Trfase"/>
</dbReference>
<dbReference type="Proteomes" id="UP001595462">
    <property type="component" value="Unassembled WGS sequence"/>
</dbReference>
<evidence type="ECO:0000256" key="3">
    <source>
        <dbReference type="ARBA" id="ARBA00022898"/>
    </source>
</evidence>
<protein>
    <submittedName>
        <fullName evidence="5">Alpha-hydroxyketone-type quorum-sensing autoinducer synthase</fullName>
    </submittedName>
</protein>
<dbReference type="SUPFAM" id="SSF53383">
    <property type="entry name" value="PLP-dependent transferases"/>
    <property type="match status" value="1"/>
</dbReference>
<dbReference type="PANTHER" id="PTHR13693:SF100">
    <property type="entry name" value="8-AMINO-7-OXONONANOATE SYNTHASE"/>
    <property type="match status" value="1"/>
</dbReference>
<dbReference type="EMBL" id="JBHRSS010000009">
    <property type="protein sequence ID" value="MFC3105898.1"/>
    <property type="molecule type" value="Genomic_DNA"/>
</dbReference>
<reference evidence="6" key="1">
    <citation type="journal article" date="2019" name="Int. J. Syst. Evol. Microbiol.">
        <title>The Global Catalogue of Microorganisms (GCM) 10K type strain sequencing project: providing services to taxonomists for standard genome sequencing and annotation.</title>
        <authorList>
            <consortium name="The Broad Institute Genomics Platform"/>
            <consortium name="The Broad Institute Genome Sequencing Center for Infectious Disease"/>
            <person name="Wu L."/>
            <person name="Ma J."/>
        </authorList>
    </citation>
    <scope>NUCLEOTIDE SEQUENCE [LARGE SCALE GENOMIC DNA]</scope>
    <source>
        <strain evidence="6">KCTC 52640</strain>
    </source>
</reference>
<dbReference type="InterPro" id="IPR004839">
    <property type="entry name" value="Aminotransferase_I/II_large"/>
</dbReference>
<keyword evidence="6" id="KW-1185">Reference proteome</keyword>
<keyword evidence="2" id="KW-0808">Transferase</keyword>
<dbReference type="NCBIfam" id="NF005526">
    <property type="entry name" value="PRK07179.1"/>
    <property type="match status" value="1"/>
</dbReference>
<name>A0ABV7EVJ4_9GAMM</name>
<dbReference type="InterPro" id="IPR015421">
    <property type="entry name" value="PyrdxlP-dep_Trfase_major"/>
</dbReference>
<evidence type="ECO:0000313" key="6">
    <source>
        <dbReference type="Proteomes" id="UP001595462"/>
    </source>
</evidence>
<proteinExistence type="predicted"/>
<comment type="cofactor">
    <cofactor evidence="1">
        <name>pyridoxal 5'-phosphate</name>
        <dbReference type="ChEBI" id="CHEBI:597326"/>
    </cofactor>
</comment>
<evidence type="ECO:0000313" key="5">
    <source>
        <dbReference type="EMBL" id="MFC3105898.1"/>
    </source>
</evidence>
<dbReference type="PANTHER" id="PTHR13693">
    <property type="entry name" value="CLASS II AMINOTRANSFERASE/8-AMINO-7-OXONONANOATE SYNTHASE"/>
    <property type="match status" value="1"/>
</dbReference>
<sequence length="424" mass="46290">MSQSSSVSRTSPLCPRSMVEPQFLSDHVDHYFRERVEKTWNGGHIMHGRTPGPDGILMVTNDYLDMANHPEVIQAQIDGLRGSDNTVVMSGVYLHGDSPQIHLERRMARWMRMESSLLCQSGYAANVGLIQAIGAPGTPVYVDMFAHASLWEGVRSAGLEWKPFRHNDPSHLETMIERNGPGIVVMDSIYSTTGSIAPLEGLVEVANRHGCVTIVDESHSLGTHGDQGRGLVAGLGLESKVHFVTASLAKAFAGRAGLIACSERLRQFIKFNSFPAIFSSSLLPHDISGLARTLDLIKAADVERERLHANAAYLRRHLDALGYNVDSGEAQMIALEAGPEQSTIVLRDALESRGVFGSVFCAPATATKRSLIRLSVNCNHTYSQINRVIEVCEEIRDEVDLANWPSTRRGGKQQSIRAAAAEAA</sequence>
<comment type="caution">
    <text evidence="5">The sequence shown here is derived from an EMBL/GenBank/DDBJ whole genome shotgun (WGS) entry which is preliminary data.</text>
</comment>
<accession>A0ABV7EVJ4</accession>
<dbReference type="Gene3D" id="3.90.1150.10">
    <property type="entry name" value="Aspartate Aminotransferase, domain 1"/>
    <property type="match status" value="1"/>
</dbReference>
<dbReference type="Gene3D" id="3.40.640.10">
    <property type="entry name" value="Type I PLP-dependent aspartate aminotransferase-like (Major domain)"/>
    <property type="match status" value="1"/>
</dbReference>
<dbReference type="Pfam" id="PF00155">
    <property type="entry name" value="Aminotran_1_2"/>
    <property type="match status" value="1"/>
</dbReference>
<feature type="domain" description="Aminotransferase class I/classII large" evidence="4">
    <location>
        <begin position="54"/>
        <end position="390"/>
    </location>
</feature>
<evidence type="ECO:0000256" key="2">
    <source>
        <dbReference type="ARBA" id="ARBA00022679"/>
    </source>
</evidence>
<evidence type="ECO:0000259" key="4">
    <source>
        <dbReference type="Pfam" id="PF00155"/>
    </source>
</evidence>
<dbReference type="InterPro" id="IPR015422">
    <property type="entry name" value="PyrdxlP-dep_Trfase_small"/>
</dbReference>
<evidence type="ECO:0000256" key="1">
    <source>
        <dbReference type="ARBA" id="ARBA00001933"/>
    </source>
</evidence>